<accession>A0A8D9ABD7</accession>
<reference evidence="1" key="1">
    <citation type="submission" date="2021-05" db="EMBL/GenBank/DDBJ databases">
        <authorList>
            <person name="Alioto T."/>
            <person name="Alioto T."/>
            <person name="Gomez Garrido J."/>
        </authorList>
    </citation>
    <scope>NUCLEOTIDE SEQUENCE</scope>
</reference>
<proteinExistence type="predicted"/>
<organism evidence="1">
    <name type="scientific">Cacopsylla melanoneura</name>
    <dbReference type="NCBI Taxonomy" id="428564"/>
    <lineage>
        <taxon>Eukaryota</taxon>
        <taxon>Metazoa</taxon>
        <taxon>Ecdysozoa</taxon>
        <taxon>Arthropoda</taxon>
        <taxon>Hexapoda</taxon>
        <taxon>Insecta</taxon>
        <taxon>Pterygota</taxon>
        <taxon>Neoptera</taxon>
        <taxon>Paraneoptera</taxon>
        <taxon>Hemiptera</taxon>
        <taxon>Sternorrhyncha</taxon>
        <taxon>Psylloidea</taxon>
        <taxon>Psyllidae</taxon>
        <taxon>Psyllinae</taxon>
        <taxon>Cacopsylla</taxon>
    </lineage>
</organism>
<evidence type="ECO:0000313" key="1">
    <source>
        <dbReference type="EMBL" id="CAG6761092.1"/>
    </source>
</evidence>
<sequence length="106" mass="12653">MEHFAGMLPPRPLPRRARLFQPVEPMPLLRPYRKNYIPFRTTTYSTVPVHNRLRLQYRLDKGSRQVDYLQIAREQWSRHVNKVGLLRLFQMPGPVEEELLEDGDVQ</sequence>
<protein>
    <submittedName>
        <fullName evidence="1">Uncharacterized protein</fullName>
    </submittedName>
</protein>
<dbReference type="AlphaFoldDB" id="A0A8D9ABD7"/>
<name>A0A8D9ABD7_9HEMI</name>
<dbReference type="EMBL" id="HBUF01558327">
    <property type="protein sequence ID" value="CAG6761092.1"/>
    <property type="molecule type" value="Transcribed_RNA"/>
</dbReference>